<sequence length="168" mass="19905">LYTLTTATWRHHFDPAFCRMRATTAREYSDALLRTEKIERDLLLKQSPGNRSCDHLWIPYRLFSFSTEWDARCGRFLVSPSFFKLMHQIIYIHVELRQLTEAIFQTAVYLLTLFVKYVSSREFPDWSTKNLVSLVHWTKLFPDLYQQSNPVDTVLSVFTRPDYLSVGK</sequence>
<evidence type="ECO:0000313" key="1">
    <source>
        <dbReference type="WBParaSite" id="GPUH_0000310201-mRNA-1"/>
    </source>
</evidence>
<proteinExistence type="predicted"/>
<dbReference type="AlphaFoldDB" id="A0A183D306"/>
<name>A0A183D306_9BILA</name>
<protein>
    <submittedName>
        <fullName evidence="1">Mab-21 domain-containing protein</fullName>
    </submittedName>
</protein>
<dbReference type="WBParaSite" id="GPUH_0000310201-mRNA-1">
    <property type="protein sequence ID" value="GPUH_0000310201-mRNA-1"/>
    <property type="gene ID" value="GPUH_0000310201"/>
</dbReference>
<organism evidence="1">
    <name type="scientific">Gongylonema pulchrum</name>
    <dbReference type="NCBI Taxonomy" id="637853"/>
    <lineage>
        <taxon>Eukaryota</taxon>
        <taxon>Metazoa</taxon>
        <taxon>Ecdysozoa</taxon>
        <taxon>Nematoda</taxon>
        <taxon>Chromadorea</taxon>
        <taxon>Rhabditida</taxon>
        <taxon>Spirurina</taxon>
        <taxon>Spiruromorpha</taxon>
        <taxon>Spiruroidea</taxon>
        <taxon>Gongylonematidae</taxon>
        <taxon>Gongylonema</taxon>
    </lineage>
</organism>
<accession>A0A183D306</accession>
<reference evidence="1" key="1">
    <citation type="submission" date="2016-06" db="UniProtKB">
        <authorList>
            <consortium name="WormBaseParasite"/>
        </authorList>
    </citation>
    <scope>IDENTIFICATION</scope>
</reference>